<protein>
    <submittedName>
        <fullName evidence="3">GTP-binding protein</fullName>
    </submittedName>
</protein>
<dbReference type="Gene3D" id="3.40.50.300">
    <property type="entry name" value="P-loop containing nucleotide triphosphate hydrolases"/>
    <property type="match status" value="1"/>
</dbReference>
<feature type="domain" description="CobW C-terminal" evidence="2">
    <location>
        <begin position="234"/>
        <end position="350"/>
    </location>
</feature>
<gene>
    <name evidence="3" type="ORF">KV113_09110</name>
</gene>
<dbReference type="InterPro" id="IPR027417">
    <property type="entry name" value="P-loop_NTPase"/>
</dbReference>
<organism evidence="3 4">
    <name type="scientific">[Mycobacterium] nativiensis</name>
    <dbReference type="NCBI Taxonomy" id="2855503"/>
    <lineage>
        <taxon>Bacteria</taxon>
        <taxon>Bacillati</taxon>
        <taxon>Actinomycetota</taxon>
        <taxon>Actinomycetes</taxon>
        <taxon>Mycobacteriales</taxon>
        <taxon>Mycobacteriaceae</taxon>
        <taxon>Mycolicibacter</taxon>
    </lineage>
</organism>
<dbReference type="InterPro" id="IPR051927">
    <property type="entry name" value="Zn_Chap_cDPG_Synth"/>
</dbReference>
<dbReference type="RefSeq" id="WP_224975476.1">
    <property type="nucleotide sequence ID" value="NZ_JAYJJU010000006.1"/>
</dbReference>
<name>A0ABU5XVB2_9MYCO</name>
<dbReference type="SMART" id="SM00833">
    <property type="entry name" value="CobW_C"/>
    <property type="match status" value="1"/>
</dbReference>
<dbReference type="SUPFAM" id="SSF90002">
    <property type="entry name" value="Hypothetical protein YjiA, C-terminal domain"/>
    <property type="match status" value="1"/>
</dbReference>
<comment type="caution">
    <text evidence="3">The sequence shown here is derived from an EMBL/GenBank/DDBJ whole genome shotgun (WGS) entry which is preliminary data.</text>
</comment>
<dbReference type="InterPro" id="IPR003495">
    <property type="entry name" value="CobW/HypB/UreG_nucleotide-bd"/>
</dbReference>
<proteinExistence type="predicted"/>
<accession>A0ABU5XVB2</accession>
<evidence type="ECO:0000313" key="4">
    <source>
        <dbReference type="Proteomes" id="UP001298593"/>
    </source>
</evidence>
<dbReference type="PANTHER" id="PTHR43603">
    <property type="entry name" value="COBW DOMAIN-CONTAINING PROTEIN DDB_G0274527"/>
    <property type="match status" value="1"/>
</dbReference>
<sequence>MRTPVILVAGQHGTDEAVETLLFKEGTVAVGYHLDGHVVVREITSGHEGVTARKAALELAHGCVSCTIRNDLLVLLRRLHQRGNVERIVVQLPDWLEPQPICWAIDNVRVHVGPGYVDGPAGRDATVVAVVTCVNATMWLPQALGDDELDDGRTIAQVVVGQAESADALVVFDPDRTALAVLRRLAPRARITAGTDRLEQALAHLDDGARRGRGHDPHAPLLAGQPCLRAEGPVAMIDFQARRPFHPQRLHAALDVLLDGVIRAHGRLWLANQGERVVWLESAGGGLHISSAGKWLAAMTAAEAARISPERHAFADLIWDHRYGDRHSSLAILVCGADTDRIRGTLTAALLTDDELRRPNRWPHYPDPFGDYHQEPCDESSTAVADLSRHRTRDGDQP</sequence>
<feature type="compositionally biased region" description="Basic and acidic residues" evidence="1">
    <location>
        <begin position="387"/>
        <end position="398"/>
    </location>
</feature>
<dbReference type="Proteomes" id="UP001298593">
    <property type="component" value="Unassembled WGS sequence"/>
</dbReference>
<dbReference type="NCBIfam" id="NF047431">
    <property type="entry name" value="hiber_recruit"/>
    <property type="match status" value="1"/>
</dbReference>
<dbReference type="Pfam" id="PF02492">
    <property type="entry name" value="cobW"/>
    <property type="match status" value="1"/>
</dbReference>
<evidence type="ECO:0000259" key="2">
    <source>
        <dbReference type="SMART" id="SM00833"/>
    </source>
</evidence>
<dbReference type="EMBL" id="JAYJJU010000006">
    <property type="protein sequence ID" value="MEB3031718.1"/>
    <property type="molecule type" value="Genomic_DNA"/>
</dbReference>
<evidence type="ECO:0000256" key="1">
    <source>
        <dbReference type="SAM" id="MobiDB-lite"/>
    </source>
</evidence>
<dbReference type="Pfam" id="PF07683">
    <property type="entry name" value="CobW_C"/>
    <property type="match status" value="1"/>
</dbReference>
<reference evidence="3 4" key="1">
    <citation type="submission" date="2023-12" db="EMBL/GenBank/DDBJ databases">
        <title>Description of new species of Mycobacterium terrae complex isolated from sewage at the Sao Paulo Zoological Park Foundation in Brazil.</title>
        <authorList>
            <person name="Romagnoli C.L."/>
            <person name="Conceicao E.C."/>
            <person name="Machado E."/>
            <person name="Barreto L.B.P.F."/>
            <person name="Sharma A."/>
            <person name="Silva N.M."/>
            <person name="Marques L.E."/>
            <person name="Juliana M.A."/>
            <person name="Lourenco M.C.S."/>
            <person name="Digiampietri L.A."/>
            <person name="Suffys P.N."/>
            <person name="Viana-Niero C."/>
        </authorList>
    </citation>
    <scope>NUCLEOTIDE SEQUENCE [LARGE SCALE GENOMIC DNA]</scope>
    <source>
        <strain evidence="3 4">MYC340</strain>
    </source>
</reference>
<evidence type="ECO:0000313" key="3">
    <source>
        <dbReference type="EMBL" id="MEB3031718.1"/>
    </source>
</evidence>
<feature type="region of interest" description="Disordered" evidence="1">
    <location>
        <begin position="367"/>
        <end position="398"/>
    </location>
</feature>
<dbReference type="PANTHER" id="PTHR43603:SF1">
    <property type="entry name" value="ZINC-REGULATED GTPASE METALLOPROTEIN ACTIVATOR 1"/>
    <property type="match status" value="1"/>
</dbReference>
<keyword evidence="4" id="KW-1185">Reference proteome</keyword>
<dbReference type="InterPro" id="IPR011629">
    <property type="entry name" value="CobW-like_C"/>
</dbReference>